<sequence>MVLAACGGDGEQDAPTPEPTTPSPSGDAPQEPRTVEPRVDAEVATDLNVPWDIVFLDDGSALVTQRDAASVVRVSADGSVTDLGEVPGVQPGGEGGLQGLAITPDESTVFAYLTSPTDNRVVRMSFDGAALGEPEPILTGLAKAQFHQGGALLYDADEDLLFVAVGDAAQAGLAQDTSSLNGKILRIDTDGNPAPGNPFGNEVWSYGHRNVEGLAFDSEGRLWASEFGDKAADELNLIESGGNYGWPEVEGASDDERFVAPKATWSVEEASPAGLAIVGDTAYLGALRGQRLLAVPLDGENVGTPVSYLVEEFGRIRAAAAAPDGTLWISTSNTDGRIASRDGDDRLLRLIVQEGLPDEER</sequence>
<dbReference type="AlphaFoldDB" id="A0A3L8PKZ5"/>
<dbReference type="Proteomes" id="UP000282515">
    <property type="component" value="Unassembled WGS sequence"/>
</dbReference>
<dbReference type="Gene3D" id="2.120.10.30">
    <property type="entry name" value="TolB, C-terminal domain"/>
    <property type="match status" value="1"/>
</dbReference>
<comment type="caution">
    <text evidence="3">The sequence shown here is derived from an EMBL/GenBank/DDBJ whole genome shotgun (WGS) entry which is preliminary data.</text>
</comment>
<feature type="domain" description="Glucose/Sorbosone dehydrogenase" evidence="2">
    <location>
        <begin position="47"/>
        <end position="338"/>
    </location>
</feature>
<dbReference type="OrthoDB" id="9770043at2"/>
<dbReference type="InterPro" id="IPR012938">
    <property type="entry name" value="Glc/Sorbosone_DH"/>
</dbReference>
<reference evidence="3 4" key="1">
    <citation type="submission" date="2018-10" db="EMBL/GenBank/DDBJ databases">
        <title>Aeromicrobium sp. 9W16Y-2 whole genome shotgun sequence.</title>
        <authorList>
            <person name="Li F."/>
        </authorList>
    </citation>
    <scope>NUCLEOTIDE SEQUENCE [LARGE SCALE GENOMIC DNA]</scope>
    <source>
        <strain evidence="3 4">9W16Y-2</strain>
    </source>
</reference>
<protein>
    <submittedName>
        <fullName evidence="3">PQQ-dependent sugar dehydrogenase</fullName>
    </submittedName>
</protein>
<dbReference type="PANTHER" id="PTHR19328">
    <property type="entry name" value="HEDGEHOG-INTERACTING PROTEIN"/>
    <property type="match status" value="1"/>
</dbReference>
<gene>
    <name evidence="3" type="ORF">D9V41_08025</name>
</gene>
<dbReference type="SUPFAM" id="SSF50952">
    <property type="entry name" value="Soluble quinoprotein glucose dehydrogenase"/>
    <property type="match status" value="1"/>
</dbReference>
<proteinExistence type="predicted"/>
<evidence type="ECO:0000259" key="2">
    <source>
        <dbReference type="Pfam" id="PF07995"/>
    </source>
</evidence>
<evidence type="ECO:0000313" key="4">
    <source>
        <dbReference type="Proteomes" id="UP000282515"/>
    </source>
</evidence>
<organism evidence="3 4">
    <name type="scientific">Aeromicrobium phragmitis</name>
    <dbReference type="NCBI Taxonomy" id="2478914"/>
    <lineage>
        <taxon>Bacteria</taxon>
        <taxon>Bacillati</taxon>
        <taxon>Actinomycetota</taxon>
        <taxon>Actinomycetes</taxon>
        <taxon>Propionibacteriales</taxon>
        <taxon>Nocardioidaceae</taxon>
        <taxon>Aeromicrobium</taxon>
    </lineage>
</organism>
<dbReference type="InterPro" id="IPR011042">
    <property type="entry name" value="6-blade_b-propeller_TolB-like"/>
</dbReference>
<dbReference type="PANTHER" id="PTHR19328:SF13">
    <property type="entry name" value="HIPL1 PROTEIN"/>
    <property type="match status" value="1"/>
</dbReference>
<evidence type="ECO:0000313" key="3">
    <source>
        <dbReference type="EMBL" id="RLV56065.1"/>
    </source>
</evidence>
<dbReference type="Pfam" id="PF07995">
    <property type="entry name" value="GSDH"/>
    <property type="match status" value="1"/>
</dbReference>
<feature type="region of interest" description="Disordered" evidence="1">
    <location>
        <begin position="1"/>
        <end position="38"/>
    </location>
</feature>
<dbReference type="EMBL" id="RDBF01000005">
    <property type="protein sequence ID" value="RLV56065.1"/>
    <property type="molecule type" value="Genomic_DNA"/>
</dbReference>
<accession>A0A3L8PKZ5</accession>
<dbReference type="InterPro" id="IPR011041">
    <property type="entry name" value="Quinoprot_gluc/sorb_DH_b-prop"/>
</dbReference>
<name>A0A3L8PKZ5_9ACTN</name>
<keyword evidence="4" id="KW-1185">Reference proteome</keyword>
<evidence type="ECO:0000256" key="1">
    <source>
        <dbReference type="SAM" id="MobiDB-lite"/>
    </source>
</evidence>